<feature type="transmembrane region" description="Helical" evidence="1">
    <location>
        <begin position="85"/>
        <end position="102"/>
    </location>
</feature>
<organism evidence="3 4">
    <name type="scientific">Tianweitania aestuarii</name>
    <dbReference type="NCBI Taxonomy" id="2814886"/>
    <lineage>
        <taxon>Bacteria</taxon>
        <taxon>Pseudomonadati</taxon>
        <taxon>Pseudomonadota</taxon>
        <taxon>Alphaproteobacteria</taxon>
        <taxon>Hyphomicrobiales</taxon>
        <taxon>Phyllobacteriaceae</taxon>
        <taxon>Tianweitania</taxon>
    </lineage>
</organism>
<keyword evidence="1" id="KW-0812">Transmembrane</keyword>
<evidence type="ECO:0000259" key="2">
    <source>
        <dbReference type="Pfam" id="PF00892"/>
    </source>
</evidence>
<feature type="transmembrane region" description="Helical" evidence="1">
    <location>
        <begin position="37"/>
        <end position="64"/>
    </location>
</feature>
<sequence length="305" mass="32914">MGAWTKQLRTTDATAAGVIIMLVGLFLFAINDAMGKWLVASFSVGQILLVRSIGAFLILGPMLVARDSVQAVFRPEKPALQALRVLASAADVGFFYAAVAYLPLADALTFYMAGPIYVAALSHFFLGERSGWKRWTAIFVGFIGVIIVLRPSSASLTWPSLFAVMGSFSLAVQLILSRLLRNTSDSVLVTWQTVGVLIIGVTLSANAWTTPDLTSLIAMLMLGVVASIAHMMMTRSMKLASASLLAPLQYTLLLWAIILGVIFFDELPDLQVILGSVIIIVAGLFIFHRKKVVGAPVKPETVDRV</sequence>
<feature type="domain" description="EamA" evidence="2">
    <location>
        <begin position="159"/>
        <end position="286"/>
    </location>
</feature>
<accession>A0ABS5RZP0</accession>
<protein>
    <submittedName>
        <fullName evidence="3">DMT family transporter</fullName>
    </submittedName>
</protein>
<feature type="transmembrane region" description="Helical" evidence="1">
    <location>
        <begin position="12"/>
        <end position="31"/>
    </location>
</feature>
<dbReference type="PANTHER" id="PTHR22911">
    <property type="entry name" value="ACYL-MALONYL CONDENSING ENZYME-RELATED"/>
    <property type="match status" value="1"/>
</dbReference>
<evidence type="ECO:0000313" key="3">
    <source>
        <dbReference type="EMBL" id="MBS9721679.1"/>
    </source>
</evidence>
<feature type="transmembrane region" description="Helical" evidence="1">
    <location>
        <begin position="135"/>
        <end position="152"/>
    </location>
</feature>
<dbReference type="Pfam" id="PF00892">
    <property type="entry name" value="EamA"/>
    <property type="match status" value="2"/>
</dbReference>
<feature type="transmembrane region" description="Helical" evidence="1">
    <location>
        <begin position="213"/>
        <end position="232"/>
    </location>
</feature>
<dbReference type="PANTHER" id="PTHR22911:SF135">
    <property type="entry name" value="BLR4310 PROTEIN"/>
    <property type="match status" value="1"/>
</dbReference>
<proteinExistence type="predicted"/>
<dbReference type="Proteomes" id="UP001297272">
    <property type="component" value="Unassembled WGS sequence"/>
</dbReference>
<feature type="transmembrane region" description="Helical" evidence="1">
    <location>
        <begin position="158"/>
        <end position="176"/>
    </location>
</feature>
<keyword evidence="1" id="KW-1133">Transmembrane helix</keyword>
<feature type="transmembrane region" description="Helical" evidence="1">
    <location>
        <begin position="188"/>
        <end position="207"/>
    </location>
</feature>
<reference evidence="3 4" key="1">
    <citation type="submission" date="2021-03" db="EMBL/GenBank/DDBJ databases">
        <title>Tianweitania aestuarii sp. nov., isolated from a tidal flat.</title>
        <authorList>
            <person name="Park S."/>
            <person name="Yoon J.-H."/>
        </authorList>
    </citation>
    <scope>NUCLEOTIDE SEQUENCE [LARGE SCALE GENOMIC DNA]</scope>
    <source>
        <strain evidence="3 4">BSSL-BM11</strain>
    </source>
</reference>
<gene>
    <name evidence="3" type="ORF">JYU29_13400</name>
</gene>
<keyword evidence="4" id="KW-1185">Reference proteome</keyword>
<dbReference type="InterPro" id="IPR037185">
    <property type="entry name" value="EmrE-like"/>
</dbReference>
<keyword evidence="1" id="KW-0472">Membrane</keyword>
<dbReference type="RefSeq" id="WP_213985312.1">
    <property type="nucleotide sequence ID" value="NZ_JAFMNX010000003.1"/>
</dbReference>
<comment type="caution">
    <text evidence="3">The sequence shown here is derived from an EMBL/GenBank/DDBJ whole genome shotgun (WGS) entry which is preliminary data.</text>
</comment>
<dbReference type="SUPFAM" id="SSF103481">
    <property type="entry name" value="Multidrug resistance efflux transporter EmrE"/>
    <property type="match status" value="2"/>
</dbReference>
<evidence type="ECO:0000256" key="1">
    <source>
        <dbReference type="SAM" id="Phobius"/>
    </source>
</evidence>
<feature type="transmembrane region" description="Helical" evidence="1">
    <location>
        <begin position="108"/>
        <end position="126"/>
    </location>
</feature>
<feature type="domain" description="EamA" evidence="2">
    <location>
        <begin position="16"/>
        <end position="149"/>
    </location>
</feature>
<feature type="transmembrane region" description="Helical" evidence="1">
    <location>
        <begin position="244"/>
        <end position="264"/>
    </location>
</feature>
<evidence type="ECO:0000313" key="4">
    <source>
        <dbReference type="Proteomes" id="UP001297272"/>
    </source>
</evidence>
<dbReference type="EMBL" id="JAFMNX010000003">
    <property type="protein sequence ID" value="MBS9721679.1"/>
    <property type="molecule type" value="Genomic_DNA"/>
</dbReference>
<feature type="transmembrane region" description="Helical" evidence="1">
    <location>
        <begin position="270"/>
        <end position="288"/>
    </location>
</feature>
<dbReference type="InterPro" id="IPR000620">
    <property type="entry name" value="EamA_dom"/>
</dbReference>
<name>A0ABS5RZP0_9HYPH</name>